<proteinExistence type="predicted"/>
<organism evidence="2 3">
    <name type="scientific">Psylliodes chrysocephalus</name>
    <dbReference type="NCBI Taxonomy" id="3402493"/>
    <lineage>
        <taxon>Eukaryota</taxon>
        <taxon>Metazoa</taxon>
        <taxon>Ecdysozoa</taxon>
        <taxon>Arthropoda</taxon>
        <taxon>Hexapoda</taxon>
        <taxon>Insecta</taxon>
        <taxon>Pterygota</taxon>
        <taxon>Neoptera</taxon>
        <taxon>Endopterygota</taxon>
        <taxon>Coleoptera</taxon>
        <taxon>Polyphaga</taxon>
        <taxon>Cucujiformia</taxon>
        <taxon>Chrysomeloidea</taxon>
        <taxon>Chrysomelidae</taxon>
        <taxon>Galerucinae</taxon>
        <taxon>Alticini</taxon>
        <taxon>Psylliodes</taxon>
    </lineage>
</organism>
<keyword evidence="3" id="KW-1185">Reference proteome</keyword>
<evidence type="ECO:0000313" key="3">
    <source>
        <dbReference type="Proteomes" id="UP001153636"/>
    </source>
</evidence>
<accession>A0A9P0GCH2</accession>
<protein>
    <submittedName>
        <fullName evidence="2">Uncharacterized protein</fullName>
    </submittedName>
</protein>
<sequence>MEKAISGFRTSGIYPLNPDKFNEDDFAPFKHVPNCTIEDSNEDGPTLSRAKANVALPTESGSKANDSLPDTGSNALVNYENPQPRTSKENSFLTMAPIPTKKENEINLNRSEVSAKKDSASIVKINASEAVEKCNDANNWNVVNRRRKRNIVVGNNTTEIVKGVPKHVSLHVYRTNIDTTNNGLESILIKKFPEVKCEKLNSLHPEIFF</sequence>
<dbReference type="AlphaFoldDB" id="A0A9P0GCH2"/>
<evidence type="ECO:0000256" key="1">
    <source>
        <dbReference type="SAM" id="MobiDB-lite"/>
    </source>
</evidence>
<feature type="region of interest" description="Disordered" evidence="1">
    <location>
        <begin position="57"/>
        <end position="89"/>
    </location>
</feature>
<gene>
    <name evidence="2" type="ORF">PSYICH_LOCUS7764</name>
</gene>
<dbReference type="OrthoDB" id="6784121at2759"/>
<feature type="compositionally biased region" description="Polar residues" evidence="1">
    <location>
        <begin position="59"/>
        <end position="89"/>
    </location>
</feature>
<reference evidence="2" key="1">
    <citation type="submission" date="2022-01" db="EMBL/GenBank/DDBJ databases">
        <authorList>
            <person name="King R."/>
        </authorList>
    </citation>
    <scope>NUCLEOTIDE SEQUENCE</scope>
</reference>
<name>A0A9P0GCH2_9CUCU</name>
<dbReference type="EMBL" id="OV651814">
    <property type="protein sequence ID" value="CAH1105891.1"/>
    <property type="molecule type" value="Genomic_DNA"/>
</dbReference>
<evidence type="ECO:0000313" key="2">
    <source>
        <dbReference type="EMBL" id="CAH1105891.1"/>
    </source>
</evidence>
<dbReference type="Proteomes" id="UP001153636">
    <property type="component" value="Chromosome 2"/>
</dbReference>